<keyword evidence="4" id="KW-1185">Reference proteome</keyword>
<sequence>MQRLLRGLVAALALLAGLLTVDAAPAAADLPYGPYTCANGYVWREAVPGDLVCVTPTQRDTTRGENALGPARREPNGGAWGPDTCKSGYVWRETRPSDHVCVPPASRDRARVDNGIAPYTILLPTATPTNGISVNEVRSGYPYHTQLYTTSSFTPNKRVQFYSYDPNFPGTGHSLLTLLGDAPTDAYGHLQSLTNFYGGWNITYLSCYRVATAGWLTARVVIVDQGTGIISSTNGELTAPWC</sequence>
<evidence type="ECO:0000256" key="1">
    <source>
        <dbReference type="SAM" id="MobiDB-lite"/>
    </source>
</evidence>
<evidence type="ECO:0000256" key="2">
    <source>
        <dbReference type="SAM" id="SignalP"/>
    </source>
</evidence>
<protein>
    <recommendedName>
        <fullName evidence="5">Secreted protein</fullName>
    </recommendedName>
</protein>
<proteinExistence type="predicted"/>
<evidence type="ECO:0000313" key="4">
    <source>
        <dbReference type="Proteomes" id="UP001589608"/>
    </source>
</evidence>
<reference evidence="3 4" key="1">
    <citation type="submission" date="2024-09" db="EMBL/GenBank/DDBJ databases">
        <authorList>
            <person name="Sun Q."/>
            <person name="Mori K."/>
        </authorList>
    </citation>
    <scope>NUCLEOTIDE SEQUENCE [LARGE SCALE GENOMIC DNA]</scope>
    <source>
        <strain evidence="3 4">JCM 3307</strain>
    </source>
</reference>
<dbReference type="RefSeq" id="WP_223103967.1">
    <property type="nucleotide sequence ID" value="NZ_CP061913.1"/>
</dbReference>
<feature type="signal peptide" evidence="2">
    <location>
        <begin position="1"/>
        <end position="23"/>
    </location>
</feature>
<feature type="region of interest" description="Disordered" evidence="1">
    <location>
        <begin position="60"/>
        <end position="81"/>
    </location>
</feature>
<evidence type="ECO:0008006" key="5">
    <source>
        <dbReference type="Google" id="ProtNLM"/>
    </source>
</evidence>
<evidence type="ECO:0000313" key="3">
    <source>
        <dbReference type="EMBL" id="MFB9451836.1"/>
    </source>
</evidence>
<organism evidence="3 4">
    <name type="scientific">Dactylosporangium vinaceum</name>
    <dbReference type="NCBI Taxonomy" id="53362"/>
    <lineage>
        <taxon>Bacteria</taxon>
        <taxon>Bacillati</taxon>
        <taxon>Actinomycetota</taxon>
        <taxon>Actinomycetes</taxon>
        <taxon>Micromonosporales</taxon>
        <taxon>Micromonosporaceae</taxon>
        <taxon>Dactylosporangium</taxon>
    </lineage>
</organism>
<feature type="chain" id="PRO_5046240399" description="Secreted protein" evidence="2">
    <location>
        <begin position="24"/>
        <end position="242"/>
    </location>
</feature>
<comment type="caution">
    <text evidence="3">The sequence shown here is derived from an EMBL/GenBank/DDBJ whole genome shotgun (WGS) entry which is preliminary data.</text>
</comment>
<keyword evidence="2" id="KW-0732">Signal</keyword>
<dbReference type="Proteomes" id="UP001589608">
    <property type="component" value="Unassembled WGS sequence"/>
</dbReference>
<name>A0ABV5MSK4_9ACTN</name>
<gene>
    <name evidence="3" type="ORF">ACFFTR_52995</name>
</gene>
<accession>A0ABV5MSK4</accession>
<dbReference type="EMBL" id="JBHMCA010000093">
    <property type="protein sequence ID" value="MFB9451836.1"/>
    <property type="molecule type" value="Genomic_DNA"/>
</dbReference>